<evidence type="ECO:0000313" key="1">
    <source>
        <dbReference type="EMBL" id="BBL34878.1"/>
    </source>
</evidence>
<proteinExistence type="predicted"/>
<protein>
    <submittedName>
        <fullName evidence="1">Uncharacterized protein</fullName>
    </submittedName>
</protein>
<dbReference type="Proteomes" id="UP000316473">
    <property type="component" value="Chromosome"/>
</dbReference>
<accession>A0A4Y1YM37</accession>
<sequence>MEMPIEPINAIQCLNDGNIGSPRSFAARDDGIEVCAAKNAVIANASGVKQSR</sequence>
<dbReference type="AlphaFoldDB" id="A0A4Y1YM37"/>
<dbReference type="KEGG" id="nst:Nstercoris_01129"/>
<evidence type="ECO:0000313" key="2">
    <source>
        <dbReference type="Proteomes" id="UP000316473"/>
    </source>
</evidence>
<name>A0A4Y1YM37_9PROT</name>
<organism evidence="1 2">
    <name type="scientific">Nitrosomonas stercoris</name>
    <dbReference type="NCBI Taxonomy" id="1444684"/>
    <lineage>
        <taxon>Bacteria</taxon>
        <taxon>Pseudomonadati</taxon>
        <taxon>Pseudomonadota</taxon>
        <taxon>Betaproteobacteria</taxon>
        <taxon>Nitrosomonadales</taxon>
        <taxon>Nitrosomonadaceae</taxon>
        <taxon>Nitrosomonas</taxon>
    </lineage>
</organism>
<dbReference type="EMBL" id="AP019755">
    <property type="protein sequence ID" value="BBL34878.1"/>
    <property type="molecule type" value="Genomic_DNA"/>
</dbReference>
<keyword evidence="2" id="KW-1185">Reference proteome</keyword>
<reference evidence="1 2" key="1">
    <citation type="submission" date="2019-06" db="EMBL/GenBank/DDBJ databases">
        <title>Nitrosomonas stercoris KYUHI-S whole genome shotgun sequence.</title>
        <authorList>
            <person name="Nakagawa T."/>
            <person name="Tsuchiya Y."/>
            <person name="Takahashi R."/>
        </authorList>
    </citation>
    <scope>NUCLEOTIDE SEQUENCE [LARGE SCALE GENOMIC DNA]</scope>
    <source>
        <strain evidence="1 2">KYUHI-S</strain>
    </source>
</reference>
<gene>
    <name evidence="1" type="ORF">Nstercoris_01129</name>
</gene>